<keyword evidence="3" id="KW-0804">Transcription</keyword>
<dbReference type="Pfam" id="PF12833">
    <property type="entry name" value="HTH_18"/>
    <property type="match status" value="1"/>
</dbReference>
<evidence type="ECO:0000313" key="6">
    <source>
        <dbReference type="Proteomes" id="UP000292136"/>
    </source>
</evidence>
<accession>A0ABY0ITU2</accession>
<dbReference type="RefSeq" id="WP_130459224.1">
    <property type="nucleotide sequence ID" value="NZ_SHKM01000001.1"/>
</dbReference>
<dbReference type="InterPro" id="IPR032687">
    <property type="entry name" value="AraC-type_N"/>
</dbReference>
<gene>
    <name evidence="5" type="ORF">EV678_1794</name>
</gene>
<dbReference type="SUPFAM" id="SSF46689">
    <property type="entry name" value="Homeodomain-like"/>
    <property type="match status" value="1"/>
</dbReference>
<evidence type="ECO:0000256" key="2">
    <source>
        <dbReference type="ARBA" id="ARBA00023125"/>
    </source>
</evidence>
<sequence>MAAPSSSTVPISFVHHLLAGTAIEPPRRTALVQQAGIAPALLTADTARVTTEQFATLYRLLARELDDELPGMFSRPVRAGAFKFLCLSLLESANLQTALFRFTRFFHLLLDDFAIDLSRQGGLVRIALIPQTPAAPANTFGQEIMLKLIHGVASWLTGHKMTLARVDCAYPRPRHASEYVFLYPGPVHFDQGQSALYFEASALATPIRQDKNSLGTFLSKAPGGWLFVSFAERLVSQKVRETLEKQLERSLSIETVARSLHTSVRSLTRHLATEGTTFQAIKDELRRDVAIQRLTQTDMPIAVIGTAVGFDDPTTFHRAFRKWTGSTPGAYRLRR</sequence>
<feature type="domain" description="HTH araC/xylS-type" evidence="4">
    <location>
        <begin position="237"/>
        <end position="334"/>
    </location>
</feature>
<dbReference type="EMBL" id="SHKM01000001">
    <property type="protein sequence ID" value="RZT90969.1"/>
    <property type="molecule type" value="Genomic_DNA"/>
</dbReference>
<dbReference type="Proteomes" id="UP000292136">
    <property type="component" value="Unassembled WGS sequence"/>
</dbReference>
<reference evidence="5 6" key="1">
    <citation type="submission" date="2019-02" db="EMBL/GenBank/DDBJ databases">
        <title>Genomic Encyclopedia of Type Strains, Phase IV (KMG-IV): sequencing the most valuable type-strain genomes for metagenomic binning, comparative biology and taxonomic classification.</title>
        <authorList>
            <person name="Goeker M."/>
        </authorList>
    </citation>
    <scope>NUCLEOTIDE SEQUENCE [LARGE SCALE GENOMIC DNA]</scope>
    <source>
        <strain evidence="5 6">DSM 21223</strain>
    </source>
</reference>
<name>A0ABY0ITU2_9RHOO</name>
<evidence type="ECO:0000256" key="3">
    <source>
        <dbReference type="ARBA" id="ARBA00023163"/>
    </source>
</evidence>
<dbReference type="PANTHER" id="PTHR47894:SF1">
    <property type="entry name" value="HTH-TYPE TRANSCRIPTIONAL REGULATOR VQSM"/>
    <property type="match status" value="1"/>
</dbReference>
<evidence type="ECO:0000313" key="5">
    <source>
        <dbReference type="EMBL" id="RZT90969.1"/>
    </source>
</evidence>
<keyword evidence="1" id="KW-0805">Transcription regulation</keyword>
<dbReference type="PANTHER" id="PTHR47894">
    <property type="entry name" value="HTH-TYPE TRANSCRIPTIONAL REGULATOR GADX"/>
    <property type="match status" value="1"/>
</dbReference>
<dbReference type="PROSITE" id="PS01124">
    <property type="entry name" value="HTH_ARAC_FAMILY_2"/>
    <property type="match status" value="1"/>
</dbReference>
<keyword evidence="2" id="KW-0238">DNA-binding</keyword>
<dbReference type="Gene3D" id="1.10.10.60">
    <property type="entry name" value="Homeodomain-like"/>
    <property type="match status" value="1"/>
</dbReference>
<organism evidence="5 6">
    <name type="scientific">Azospira oryzae</name>
    <dbReference type="NCBI Taxonomy" id="146939"/>
    <lineage>
        <taxon>Bacteria</taxon>
        <taxon>Pseudomonadati</taxon>
        <taxon>Pseudomonadota</taxon>
        <taxon>Betaproteobacteria</taxon>
        <taxon>Rhodocyclales</taxon>
        <taxon>Rhodocyclaceae</taxon>
        <taxon>Azospira</taxon>
    </lineage>
</organism>
<proteinExistence type="predicted"/>
<comment type="caution">
    <text evidence="5">The sequence shown here is derived from an EMBL/GenBank/DDBJ whole genome shotgun (WGS) entry which is preliminary data.</text>
</comment>
<dbReference type="SMART" id="SM00342">
    <property type="entry name" value="HTH_ARAC"/>
    <property type="match status" value="1"/>
</dbReference>
<protein>
    <submittedName>
        <fullName evidence="5">AraC family transcriptional regulator</fullName>
    </submittedName>
</protein>
<keyword evidence="6" id="KW-1185">Reference proteome</keyword>
<evidence type="ECO:0000256" key="1">
    <source>
        <dbReference type="ARBA" id="ARBA00023015"/>
    </source>
</evidence>
<evidence type="ECO:0000259" key="4">
    <source>
        <dbReference type="PROSITE" id="PS01124"/>
    </source>
</evidence>
<dbReference type="InterPro" id="IPR018060">
    <property type="entry name" value="HTH_AraC"/>
</dbReference>
<dbReference type="Pfam" id="PF12625">
    <property type="entry name" value="Arabinose_bd"/>
    <property type="match status" value="1"/>
</dbReference>
<dbReference type="InterPro" id="IPR009057">
    <property type="entry name" value="Homeodomain-like_sf"/>
</dbReference>